<feature type="region of interest" description="Disordered" evidence="1">
    <location>
        <begin position="377"/>
        <end position="416"/>
    </location>
</feature>
<feature type="region of interest" description="Disordered" evidence="1">
    <location>
        <begin position="192"/>
        <end position="226"/>
    </location>
</feature>
<sequence>MFMQSAVGQGQRDTRTRLDPCWTKGRRWIMGLILVYTIMSLMVVKVASAATLYQQHPQQHLQQQSLNDIESSADEPSQATTETEPSDSDSDIEKMRAKLQQLQHEQQQQYLRQQQQQLQLHLQQMQTTQGAAGETAYLLERADSNIAPIYGTWRTKAQRQQHATSSHETDDAHVYERLPKRSATMTPLRGLLRDQMPRPPRLTTQDMQLSLGSPSPPPGPTKGLLRRQYSETPGTRALRGQEEFKPKPFHFPYEGPMPEQFTKGEGRPELNNIQDILQHLHIGGLAPSKLPPMAMMPTGLHIAGTFKNFKSSGIGNFFRGKRNKKQMQFTIPMPMFPMMSMPMPWYNHGVMPHQRVAIDQLYPYKPRSPQDVNLLAMQPVGNGKPLSKKKKKKQQQQHQQQLQQQQQQQQQQQLLEHGSQQHFVADPFVHQHFAQPVVALNATRQSHLKRVPFKVNLDIYPVLPPSRPASVMRHPFQQDYALPSPAALTGTTAAAYQMGQGIYQTPFKFPTQQPVVFPDQATRYSQQQALYHNQAHKFPPPKSVHPDEPIYGQSSGQGQGQVDSQTNPIMLHLNVFPKQKPTATIRASTNPFYNHNVQRNMINSNDLPPPNPPSPIEPRQSVNGSGTGLQQQQQQQQQQHHPSQQQQHHTSHNQTQQQHQATQQQHLQSQPGNRSSTISRSDHLPLIDFEHPIVAAELSDHSALGSIRQDYRYRKTPAEEHYRYPKSANIEQMAAEAQTASLFRFPVEDLIQFQVDDAL</sequence>
<dbReference type="Proteomes" id="UP000001292">
    <property type="component" value="Unassembled WGS sequence"/>
</dbReference>
<proteinExistence type="predicted"/>
<dbReference type="PhylomeDB" id="B4HKR5"/>
<dbReference type="KEGG" id="dse:6606075"/>
<dbReference type="OMA" id="ATMTPLR"/>
<feature type="compositionally biased region" description="Low complexity" evidence="1">
    <location>
        <begin position="630"/>
        <end position="670"/>
    </location>
</feature>
<feature type="region of interest" description="Disordered" evidence="1">
    <location>
        <begin position="61"/>
        <end position="91"/>
    </location>
</feature>
<feature type="compositionally biased region" description="Polar residues" evidence="1">
    <location>
        <begin position="65"/>
        <end position="83"/>
    </location>
</feature>
<evidence type="ECO:0000313" key="3">
    <source>
        <dbReference type="EMBL" id="EDW41870.1"/>
    </source>
</evidence>
<feature type="region of interest" description="Disordered" evidence="1">
    <location>
        <begin position="599"/>
        <end position="680"/>
    </location>
</feature>
<organism evidence="4">
    <name type="scientific">Drosophila sechellia</name>
    <name type="common">Fruit fly</name>
    <dbReference type="NCBI Taxonomy" id="7238"/>
    <lineage>
        <taxon>Eukaryota</taxon>
        <taxon>Metazoa</taxon>
        <taxon>Ecdysozoa</taxon>
        <taxon>Arthropoda</taxon>
        <taxon>Hexapoda</taxon>
        <taxon>Insecta</taxon>
        <taxon>Pterygota</taxon>
        <taxon>Neoptera</taxon>
        <taxon>Endopterygota</taxon>
        <taxon>Diptera</taxon>
        <taxon>Brachycera</taxon>
        <taxon>Muscomorpha</taxon>
        <taxon>Ephydroidea</taxon>
        <taxon>Drosophilidae</taxon>
        <taxon>Drosophila</taxon>
        <taxon>Sophophora</taxon>
    </lineage>
</organism>
<evidence type="ECO:0000313" key="4">
    <source>
        <dbReference type="Proteomes" id="UP000001292"/>
    </source>
</evidence>
<feature type="compositionally biased region" description="Pro residues" evidence="1">
    <location>
        <begin position="607"/>
        <end position="616"/>
    </location>
</feature>
<keyword evidence="2" id="KW-1133">Transmembrane helix</keyword>
<evidence type="ECO:0000256" key="1">
    <source>
        <dbReference type="SAM" id="MobiDB-lite"/>
    </source>
</evidence>
<feature type="region of interest" description="Disordered" evidence="1">
    <location>
        <begin position="536"/>
        <end position="564"/>
    </location>
</feature>
<name>B4HKR5_DROSE</name>
<dbReference type="HOGENOM" id="CLU_347574_0_0_1"/>
<accession>B4HKR5</accession>
<reference evidence="3 4" key="1">
    <citation type="journal article" date="2007" name="Nature">
        <title>Evolution of genes and genomes on the Drosophila phylogeny.</title>
        <authorList>
            <consortium name="Drosophila 12 Genomes Consortium"/>
            <person name="Clark A.G."/>
            <person name="Eisen M.B."/>
            <person name="Smith D.R."/>
            <person name="Bergman C.M."/>
            <person name="Oliver B."/>
            <person name="Markow T.A."/>
            <person name="Kaufman T.C."/>
            <person name="Kellis M."/>
            <person name="Gelbart W."/>
            <person name="Iyer V.N."/>
            <person name="Pollard D.A."/>
            <person name="Sackton T.B."/>
            <person name="Larracuente A.M."/>
            <person name="Singh N.D."/>
            <person name="Abad J.P."/>
            <person name="Abt D.N."/>
            <person name="Adryan B."/>
            <person name="Aguade M."/>
            <person name="Akashi H."/>
            <person name="Anderson W.W."/>
            <person name="Aquadro C.F."/>
            <person name="Ardell D.H."/>
            <person name="Arguello R."/>
            <person name="Artieri C.G."/>
            <person name="Barbash D.A."/>
            <person name="Barker D."/>
            <person name="Barsanti P."/>
            <person name="Batterham P."/>
            <person name="Batzoglou S."/>
            <person name="Begun D."/>
            <person name="Bhutkar A."/>
            <person name="Blanco E."/>
            <person name="Bosak S.A."/>
            <person name="Bradley R.K."/>
            <person name="Brand A.D."/>
            <person name="Brent M.R."/>
            <person name="Brooks A.N."/>
            <person name="Brown R.H."/>
            <person name="Butlin R.K."/>
            <person name="Caggese C."/>
            <person name="Calvi B.R."/>
            <person name="Bernardo de Carvalho A."/>
            <person name="Caspi A."/>
            <person name="Castrezana S."/>
            <person name="Celniker S.E."/>
            <person name="Chang J.L."/>
            <person name="Chapple C."/>
            <person name="Chatterji S."/>
            <person name="Chinwalla A."/>
            <person name="Civetta A."/>
            <person name="Clifton S.W."/>
            <person name="Comeron J.M."/>
            <person name="Costello J.C."/>
            <person name="Coyne J.A."/>
            <person name="Daub J."/>
            <person name="David R.G."/>
            <person name="Delcher A.L."/>
            <person name="Delehaunty K."/>
            <person name="Do C.B."/>
            <person name="Ebling H."/>
            <person name="Edwards K."/>
            <person name="Eickbush T."/>
            <person name="Evans J.D."/>
            <person name="Filipski A."/>
            <person name="Findeiss S."/>
            <person name="Freyhult E."/>
            <person name="Fulton L."/>
            <person name="Fulton R."/>
            <person name="Garcia A.C."/>
            <person name="Gardiner A."/>
            <person name="Garfield D.A."/>
            <person name="Garvin B.E."/>
            <person name="Gibson G."/>
            <person name="Gilbert D."/>
            <person name="Gnerre S."/>
            <person name="Godfrey J."/>
            <person name="Good R."/>
            <person name="Gotea V."/>
            <person name="Gravely B."/>
            <person name="Greenberg A.J."/>
            <person name="Griffiths-Jones S."/>
            <person name="Gross S."/>
            <person name="Guigo R."/>
            <person name="Gustafson E.A."/>
            <person name="Haerty W."/>
            <person name="Hahn M.W."/>
            <person name="Halligan D.L."/>
            <person name="Halpern A.L."/>
            <person name="Halter G.M."/>
            <person name="Han M.V."/>
            <person name="Heger A."/>
            <person name="Hillier L."/>
            <person name="Hinrichs A.S."/>
            <person name="Holmes I."/>
            <person name="Hoskins R.A."/>
            <person name="Hubisz M.J."/>
            <person name="Hultmark D."/>
            <person name="Huntley M.A."/>
            <person name="Jaffe D.B."/>
            <person name="Jagadeeshan S."/>
            <person name="Jeck W.R."/>
            <person name="Johnson J."/>
            <person name="Jones C.D."/>
            <person name="Jordan W.C."/>
            <person name="Karpen G.H."/>
            <person name="Kataoka E."/>
            <person name="Keightley P.D."/>
            <person name="Kheradpour P."/>
            <person name="Kirkness E.F."/>
            <person name="Koerich L.B."/>
            <person name="Kristiansen K."/>
            <person name="Kudrna D."/>
            <person name="Kulathinal R.J."/>
            <person name="Kumar S."/>
            <person name="Kwok R."/>
            <person name="Lander E."/>
            <person name="Langley C.H."/>
            <person name="Lapoint R."/>
            <person name="Lazzaro B.P."/>
            <person name="Lee S.J."/>
            <person name="Levesque L."/>
            <person name="Li R."/>
            <person name="Lin C.F."/>
            <person name="Lin M.F."/>
            <person name="Lindblad-Toh K."/>
            <person name="Llopart A."/>
            <person name="Long M."/>
            <person name="Low L."/>
            <person name="Lozovsky E."/>
            <person name="Lu J."/>
            <person name="Luo M."/>
            <person name="Machado C.A."/>
            <person name="Makalowski W."/>
            <person name="Marzo M."/>
            <person name="Matsuda M."/>
            <person name="Matzkin L."/>
            <person name="McAllister B."/>
            <person name="McBride C.S."/>
            <person name="McKernan B."/>
            <person name="McKernan K."/>
            <person name="Mendez-Lago M."/>
            <person name="Minx P."/>
            <person name="Mollenhauer M.U."/>
            <person name="Montooth K."/>
            <person name="Mount S.M."/>
            <person name="Mu X."/>
            <person name="Myers E."/>
            <person name="Negre B."/>
            <person name="Newfeld S."/>
            <person name="Nielsen R."/>
            <person name="Noor M.A."/>
            <person name="O'Grady P."/>
            <person name="Pachter L."/>
            <person name="Papaceit M."/>
            <person name="Parisi M.J."/>
            <person name="Parisi M."/>
            <person name="Parts L."/>
            <person name="Pedersen J.S."/>
            <person name="Pesole G."/>
            <person name="Phillippy A.M."/>
            <person name="Ponting C.P."/>
            <person name="Pop M."/>
            <person name="Porcelli D."/>
            <person name="Powell J.R."/>
            <person name="Prohaska S."/>
            <person name="Pruitt K."/>
            <person name="Puig M."/>
            <person name="Quesneville H."/>
            <person name="Ram K.R."/>
            <person name="Rand D."/>
            <person name="Rasmussen M.D."/>
            <person name="Reed L.K."/>
            <person name="Reenan R."/>
            <person name="Reily A."/>
            <person name="Remington K.A."/>
            <person name="Rieger T.T."/>
            <person name="Ritchie M.G."/>
            <person name="Robin C."/>
            <person name="Rogers Y.H."/>
            <person name="Rohde C."/>
            <person name="Rozas J."/>
            <person name="Rubenfield M.J."/>
            <person name="Ruiz A."/>
            <person name="Russo S."/>
            <person name="Salzberg S.L."/>
            <person name="Sanchez-Gracia A."/>
            <person name="Saranga D.J."/>
            <person name="Sato H."/>
            <person name="Schaeffer S.W."/>
            <person name="Schatz M.C."/>
            <person name="Schlenke T."/>
            <person name="Schwartz R."/>
            <person name="Segarra C."/>
            <person name="Singh R.S."/>
            <person name="Sirot L."/>
            <person name="Sirota M."/>
            <person name="Sisneros N.B."/>
            <person name="Smith C.D."/>
            <person name="Smith T.F."/>
            <person name="Spieth J."/>
            <person name="Stage D.E."/>
            <person name="Stark A."/>
            <person name="Stephan W."/>
            <person name="Strausberg R.L."/>
            <person name="Strempel S."/>
            <person name="Sturgill D."/>
            <person name="Sutton G."/>
            <person name="Sutton G.G."/>
            <person name="Tao W."/>
            <person name="Teichmann S."/>
            <person name="Tobari Y.N."/>
            <person name="Tomimura Y."/>
            <person name="Tsolas J.M."/>
            <person name="Valente V.L."/>
            <person name="Venter E."/>
            <person name="Venter J.C."/>
            <person name="Vicario S."/>
            <person name="Vieira F.G."/>
            <person name="Vilella A.J."/>
            <person name="Villasante A."/>
            <person name="Walenz B."/>
            <person name="Wang J."/>
            <person name="Wasserman M."/>
            <person name="Watts T."/>
            <person name="Wilson D."/>
            <person name="Wilson R.K."/>
            <person name="Wing R.A."/>
            <person name="Wolfner M.F."/>
            <person name="Wong A."/>
            <person name="Wong G.K."/>
            <person name="Wu C.I."/>
            <person name="Wu G."/>
            <person name="Yamamoto D."/>
            <person name="Yang H.P."/>
            <person name="Yang S.P."/>
            <person name="Yorke J.A."/>
            <person name="Yoshida K."/>
            <person name="Zdobnov E."/>
            <person name="Zhang P."/>
            <person name="Zhang Y."/>
            <person name="Zimin A.V."/>
            <person name="Baldwin J."/>
            <person name="Abdouelleil A."/>
            <person name="Abdulkadir J."/>
            <person name="Abebe A."/>
            <person name="Abera B."/>
            <person name="Abreu J."/>
            <person name="Acer S.C."/>
            <person name="Aftuck L."/>
            <person name="Alexander A."/>
            <person name="An P."/>
            <person name="Anderson E."/>
            <person name="Anderson S."/>
            <person name="Arachi H."/>
            <person name="Azer M."/>
            <person name="Bachantsang P."/>
            <person name="Barry A."/>
            <person name="Bayul T."/>
            <person name="Berlin A."/>
            <person name="Bessette D."/>
            <person name="Bloom T."/>
            <person name="Blye J."/>
            <person name="Boguslavskiy L."/>
            <person name="Bonnet C."/>
            <person name="Boukhgalter B."/>
            <person name="Bourzgui I."/>
            <person name="Brown A."/>
            <person name="Cahill P."/>
            <person name="Channer S."/>
            <person name="Cheshatsang Y."/>
            <person name="Chuda L."/>
            <person name="Citroen M."/>
            <person name="Collymore A."/>
            <person name="Cooke P."/>
            <person name="Costello M."/>
            <person name="D'Aco K."/>
            <person name="Daza R."/>
            <person name="De Haan G."/>
            <person name="DeGray S."/>
            <person name="DeMaso C."/>
            <person name="Dhargay N."/>
            <person name="Dooley K."/>
            <person name="Dooley E."/>
            <person name="Doricent M."/>
            <person name="Dorje P."/>
            <person name="Dorjee K."/>
            <person name="Dupes A."/>
            <person name="Elong R."/>
            <person name="Falk J."/>
            <person name="Farina A."/>
            <person name="Faro S."/>
            <person name="Ferguson D."/>
            <person name="Fisher S."/>
            <person name="Foley C.D."/>
            <person name="Franke A."/>
            <person name="Friedrich D."/>
            <person name="Gadbois L."/>
            <person name="Gearin G."/>
            <person name="Gearin C.R."/>
            <person name="Giannoukos G."/>
            <person name="Goode T."/>
            <person name="Graham J."/>
            <person name="Grandbois E."/>
            <person name="Grewal S."/>
            <person name="Gyaltsen K."/>
            <person name="Hafez N."/>
            <person name="Hagos B."/>
            <person name="Hall J."/>
            <person name="Henson C."/>
            <person name="Hollinger A."/>
            <person name="Honan T."/>
            <person name="Huard M.D."/>
            <person name="Hughes L."/>
            <person name="Hurhula B."/>
            <person name="Husby M.E."/>
            <person name="Kamat A."/>
            <person name="Kanga B."/>
            <person name="Kashin S."/>
            <person name="Khazanovich D."/>
            <person name="Kisner P."/>
            <person name="Lance K."/>
            <person name="Lara M."/>
            <person name="Lee W."/>
            <person name="Lennon N."/>
            <person name="Letendre F."/>
            <person name="LeVine R."/>
            <person name="Lipovsky A."/>
            <person name="Liu X."/>
            <person name="Liu J."/>
            <person name="Liu S."/>
            <person name="Lokyitsang T."/>
            <person name="Lokyitsang Y."/>
            <person name="Lubonja R."/>
            <person name="Lui A."/>
            <person name="MacDonald P."/>
            <person name="Magnisalis V."/>
            <person name="Maru K."/>
            <person name="Matthews C."/>
            <person name="McCusker W."/>
            <person name="McDonough S."/>
            <person name="Mehta T."/>
            <person name="Meldrim J."/>
            <person name="Meneus L."/>
            <person name="Mihai O."/>
            <person name="Mihalev A."/>
            <person name="Mihova T."/>
            <person name="Mittelman R."/>
            <person name="Mlenga V."/>
            <person name="Montmayeur A."/>
            <person name="Mulrain L."/>
            <person name="Navidi A."/>
            <person name="Naylor J."/>
            <person name="Negash T."/>
            <person name="Nguyen T."/>
            <person name="Nguyen N."/>
            <person name="Nicol R."/>
            <person name="Norbu C."/>
            <person name="Norbu N."/>
            <person name="Novod N."/>
            <person name="O'Neill B."/>
            <person name="Osman S."/>
            <person name="Markiewicz E."/>
            <person name="Oyono O.L."/>
            <person name="Patti C."/>
            <person name="Phunkhang P."/>
            <person name="Pierre F."/>
            <person name="Priest M."/>
            <person name="Raghuraman S."/>
            <person name="Rege F."/>
            <person name="Reyes R."/>
            <person name="Rise C."/>
            <person name="Rogov P."/>
            <person name="Ross K."/>
            <person name="Ryan E."/>
            <person name="Settipalli S."/>
            <person name="Shea T."/>
            <person name="Sherpa N."/>
            <person name="Shi L."/>
            <person name="Shih D."/>
            <person name="Sparrow T."/>
            <person name="Spaulding J."/>
            <person name="Stalker J."/>
            <person name="Stange-Thomann N."/>
            <person name="Stavropoulos S."/>
            <person name="Stone C."/>
            <person name="Strader C."/>
            <person name="Tesfaye S."/>
            <person name="Thomson T."/>
            <person name="Thoulutsang Y."/>
            <person name="Thoulutsang D."/>
            <person name="Topham K."/>
            <person name="Topping I."/>
            <person name="Tsamla T."/>
            <person name="Vassiliev H."/>
            <person name="Vo A."/>
            <person name="Wangchuk T."/>
            <person name="Wangdi T."/>
            <person name="Weiand M."/>
            <person name="Wilkinson J."/>
            <person name="Wilson A."/>
            <person name="Yadav S."/>
            <person name="Young G."/>
            <person name="Yu Q."/>
            <person name="Zembek L."/>
            <person name="Zhong D."/>
            <person name="Zimmer A."/>
            <person name="Zwirko Z."/>
            <person name="Jaffe D.B."/>
            <person name="Alvarez P."/>
            <person name="Brockman W."/>
            <person name="Butler J."/>
            <person name="Chin C."/>
            <person name="Gnerre S."/>
            <person name="Grabherr M."/>
            <person name="Kleber M."/>
            <person name="Mauceli E."/>
            <person name="MacCallum I."/>
        </authorList>
    </citation>
    <scope>NUCLEOTIDE SEQUENCE [LARGE SCALE GENOMIC DNA]</scope>
    <source>
        <strain evidence="4">Rob3c / Tucson 14021-0248.25</strain>
    </source>
</reference>
<feature type="transmembrane region" description="Helical" evidence="2">
    <location>
        <begin position="28"/>
        <end position="53"/>
    </location>
</feature>
<gene>
    <name evidence="3" type="primary">Dsec\GM24338</name>
    <name evidence="3" type="ORF">Dsec_GM24338</name>
</gene>
<keyword evidence="4" id="KW-1185">Reference proteome</keyword>
<feature type="compositionally biased region" description="Low complexity" evidence="1">
    <location>
        <begin position="396"/>
        <end position="415"/>
    </location>
</feature>
<dbReference type="OrthoDB" id="45313at2759"/>
<dbReference type="EMBL" id="CH480815">
    <property type="protein sequence ID" value="EDW41870.1"/>
    <property type="molecule type" value="Genomic_DNA"/>
</dbReference>
<feature type="compositionally biased region" description="Basic residues" evidence="1">
    <location>
        <begin position="386"/>
        <end position="395"/>
    </location>
</feature>
<evidence type="ECO:0000256" key="2">
    <source>
        <dbReference type="SAM" id="Phobius"/>
    </source>
</evidence>
<keyword evidence="2" id="KW-0472">Membrane</keyword>
<dbReference type="AlphaFoldDB" id="B4HKR5"/>
<protein>
    <submittedName>
        <fullName evidence="3">GM24338</fullName>
    </submittedName>
</protein>
<keyword evidence="2" id="KW-0812">Transmembrane</keyword>